<evidence type="ECO:0000256" key="1">
    <source>
        <dbReference type="SAM" id="MobiDB-lite"/>
    </source>
</evidence>
<dbReference type="InterPro" id="IPR001753">
    <property type="entry name" value="Enoyl-CoA_hydra/iso"/>
</dbReference>
<evidence type="ECO:0000313" key="3">
    <source>
        <dbReference type="Proteomes" id="UP000198802"/>
    </source>
</evidence>
<accession>A0A0S4QVZ0</accession>
<dbReference type="EMBL" id="FAOZ01000026">
    <property type="protein sequence ID" value="CUU59262.1"/>
    <property type="molecule type" value="Genomic_DNA"/>
</dbReference>
<dbReference type="SUPFAM" id="SSF52096">
    <property type="entry name" value="ClpP/crotonase"/>
    <property type="match status" value="1"/>
</dbReference>
<feature type="compositionally biased region" description="Basic and acidic residues" evidence="1">
    <location>
        <begin position="1"/>
        <end position="12"/>
    </location>
</feature>
<name>A0A0S4QVZ0_9ACTN</name>
<dbReference type="Pfam" id="PF00378">
    <property type="entry name" value="ECH_1"/>
    <property type="match status" value="1"/>
</dbReference>
<dbReference type="GO" id="GO:0006635">
    <property type="term" value="P:fatty acid beta-oxidation"/>
    <property type="evidence" value="ECO:0007669"/>
    <property type="project" value="TreeGrafter"/>
</dbReference>
<reference evidence="3" key="1">
    <citation type="submission" date="2015-11" db="EMBL/GenBank/DDBJ databases">
        <authorList>
            <person name="Varghese N."/>
        </authorList>
    </citation>
    <scope>NUCLEOTIDE SEQUENCE [LARGE SCALE GENOMIC DNA]</scope>
    <source>
        <strain evidence="3">DSM 45899</strain>
    </source>
</reference>
<dbReference type="Gene3D" id="3.90.226.10">
    <property type="entry name" value="2-enoyl-CoA Hydratase, Chain A, domain 1"/>
    <property type="match status" value="1"/>
</dbReference>
<dbReference type="AlphaFoldDB" id="A0A0S4QVZ0"/>
<gene>
    <name evidence="2" type="ORF">Ga0074812_12639</name>
</gene>
<keyword evidence="3" id="KW-1185">Reference proteome</keyword>
<evidence type="ECO:0000313" key="2">
    <source>
        <dbReference type="EMBL" id="CUU59262.1"/>
    </source>
</evidence>
<dbReference type="PANTHER" id="PTHR11941:SF75">
    <property type="entry name" value="ENOYL-COA HYDRATASE_ISOMERASE FAMILY PROTEIN"/>
    <property type="match status" value="1"/>
</dbReference>
<dbReference type="CDD" id="cd06558">
    <property type="entry name" value="crotonase-like"/>
    <property type="match status" value="1"/>
</dbReference>
<proteinExistence type="predicted"/>
<dbReference type="InterPro" id="IPR029045">
    <property type="entry name" value="ClpP/crotonase-like_dom_sf"/>
</dbReference>
<dbReference type="Proteomes" id="UP000198802">
    <property type="component" value="Unassembled WGS sequence"/>
</dbReference>
<dbReference type="PANTHER" id="PTHR11941">
    <property type="entry name" value="ENOYL-COA HYDRATASE-RELATED"/>
    <property type="match status" value="1"/>
</dbReference>
<sequence>MLPHLGEERALGERGSPGPELRQDGELLILDLGPDQNLFDGNRVAWINSLLDEVEQAPTPRALITTASGKHWCNGADLGWIFGVGESGLESFAADVLRLYARFVALPMISVAALQGHAFANGVMLALAHDYRLMQCGRGRMGLPYADAGFFYTWGEISLLRAKLPPFTALEMTTTSRTYDADAAAERGLVDLAVRDEPVLTAATEFARPMAHKNAGVIEALKRHLFADALEALCGPRATATGHGGHEPARASLERW</sequence>
<protein>
    <submittedName>
        <fullName evidence="2">Enoyl-CoA hydratase/carnithine racemase</fullName>
    </submittedName>
</protein>
<organism evidence="2 3">
    <name type="scientific">Parafrankia irregularis</name>
    <dbReference type="NCBI Taxonomy" id="795642"/>
    <lineage>
        <taxon>Bacteria</taxon>
        <taxon>Bacillati</taxon>
        <taxon>Actinomycetota</taxon>
        <taxon>Actinomycetes</taxon>
        <taxon>Frankiales</taxon>
        <taxon>Frankiaceae</taxon>
        <taxon>Parafrankia</taxon>
    </lineage>
</organism>
<feature type="region of interest" description="Disordered" evidence="1">
    <location>
        <begin position="1"/>
        <end position="20"/>
    </location>
</feature>
<dbReference type="GO" id="GO:0004165">
    <property type="term" value="F:delta(3)-delta(2)-enoyl-CoA isomerase activity"/>
    <property type="evidence" value="ECO:0007669"/>
    <property type="project" value="TreeGrafter"/>
</dbReference>